<accession>A0ABQ1E274</accession>
<dbReference type="PANTHER" id="PTHR45661:SF3">
    <property type="entry name" value="IG-LIKE DOMAIN-CONTAINING PROTEIN"/>
    <property type="match status" value="1"/>
</dbReference>
<dbReference type="Proteomes" id="UP000620147">
    <property type="component" value="Unassembled WGS sequence"/>
</dbReference>
<sequence length="1576" mass="170849">MGKLDKILLSRAILTKTVLGAAAAAALTTGTVLGVSSYRSGNHFHPSDTERGFNANQVHFDDDQDVKGSDSTAEKDDSELWERDSGADDTSGPQNDSSADFMFQRERMQENFSDPLSVAGGTADTSVAASSSGDIVYNVTNDRGSADVIIGGRPGGTTAVVPGNGGAGTGENPGGNSGAANPAKPDTPNTPGEPSAPGNNKPSKPGGGSSDNTNGGGTAAPPSGQGGSIADTMREPDSGKTSVGIFGEHDPISKPYYEGNVNDNTVKEVVIRQPQNSSGEADPSALYAGQKNITARKIYNALETYVNDHNGNIYYWSNLKGADNSDLHFGVFVRINGIWIGDTFFSFFNEATGEYDKTLDEIPSDVTEIKISASYRFSAESAWRDYSDVTYTLERNRIFILNRRLTENDKNGQFSSDILLNPYKDTSFDPDDESKVIDLYSYQRDLLGEERLSALFPGWLEDGKLIPWMYHPAAGRRVIEPADMVPLEDNYIVQVKIRWYDMDTGAVTRSQGDAADGPAADSWDETESDLPVSAPQFSITQKFIYMQTLTGYEGDPGSVLEVPKYVQAVDMGTENTLHEVDYIKIPDTVRYVNTKSYSEQTEGTQTAVKGIKVKKGYIVDAGSTAYAATADGILTNADGSAYLGIPYDMTELTVPKNVEKVTLPNATQVTRLVLQAKAACDLPKIDFGGMDSGVIIVEPDVFRAFVSSNETALEGMRVNVASSDGSWESHDGAYLEKDAEGNKTLTHVRAQTRYYTLPSGVNVIGPNAFADAEKVETIILPEGEDGIAIGPDSFRSSNVDTILCGGKAQAENVQAQLDAAGITDVRAIVLQTNSRGETYYTDERSAEVVLMAGDPAKTEFDGTIQDADGNTLSVTTLADGAFAGSQKLQWALLPGSLTNIGAQAFYGCSNLEGIMIDANGEVSVGDAAFDNCTSLNFIASNAPSINMGEYSVSTGAQATVMYSPTGGIGYGEDWTYFIEESGVQRYDVVDIGSTKMLYGASDGKDWLGLRAGRHTEGELALPEGTIELFDKAFYGAEGSFTINWDKLPDLQYIDDYVFADSGLEGEVVTAVSEVGEAAFQSTNITKLELNGYIQRLDMNSFVDCKSLTGVSITRGFENNSSIYTGLFSACSALEDITIADFGNVPQLLTFSASSAFTFNYEWTWQDTLQRVHIRSDWETGDDIAPSYVKKWRYSLLGSMDTPNATGYMNLWDNTMLDLMFNGTWEDLYAETDAAVKQKLVDVENDIRTMLGAETKVEEPSEFYPYRVRGDYITLIGAPSDKTTIDLDSETLGLLDGWCLDYIGEGAFSNTKNLEYLVLESGLAGIEQDAFRGVESDTLTMTFMDGNPPELLNFTPGEGYSFGIDESRIKIYILAWGDEEAYLRFIEKWIYPMAGYENYAEMYAAVAAGMPNAAEEEIHAKMEEILLPVENRIRRMLWHREWIPGASEFEEGTTVDTHYPEVDKLSFELAPKKQEPEMVEPDDQNRNPEGDDDLTPVPEPNPGTDTDTSNGNTSEPPTIDDDAANEPAGDSTGKDTGSADTSADDATVLPMPDGKHEIVIPSEPSDSTSTEDEGETE</sequence>
<evidence type="ECO:0008006" key="4">
    <source>
        <dbReference type="Google" id="ProtNLM"/>
    </source>
</evidence>
<comment type="caution">
    <text evidence="2">The sequence shown here is derived from an EMBL/GenBank/DDBJ whole genome shotgun (WGS) entry which is preliminary data.</text>
</comment>
<dbReference type="InterPro" id="IPR026906">
    <property type="entry name" value="LRR_5"/>
</dbReference>
<feature type="compositionally biased region" description="Gly residues" evidence="1">
    <location>
        <begin position="163"/>
        <end position="177"/>
    </location>
</feature>
<feature type="compositionally biased region" description="Basic and acidic residues" evidence="1">
    <location>
        <begin position="60"/>
        <end position="86"/>
    </location>
</feature>
<dbReference type="Gene3D" id="3.80.10.10">
    <property type="entry name" value="Ribonuclease Inhibitor"/>
    <property type="match status" value="3"/>
</dbReference>
<dbReference type="InterPro" id="IPR053139">
    <property type="entry name" value="Surface_bspA-like"/>
</dbReference>
<evidence type="ECO:0000256" key="1">
    <source>
        <dbReference type="SAM" id="MobiDB-lite"/>
    </source>
</evidence>
<dbReference type="RefSeq" id="WP_188886780.1">
    <property type="nucleotide sequence ID" value="NZ_BLYJ01000033.1"/>
</dbReference>
<keyword evidence="3" id="KW-1185">Reference proteome</keyword>
<feature type="compositionally biased region" description="Polar residues" evidence="1">
    <location>
        <begin position="1502"/>
        <end position="1515"/>
    </location>
</feature>
<gene>
    <name evidence="2" type="ORF">BUFA31_22350</name>
</gene>
<feature type="region of interest" description="Disordered" evidence="1">
    <location>
        <begin position="508"/>
        <end position="527"/>
    </location>
</feature>
<dbReference type="SUPFAM" id="SSF52058">
    <property type="entry name" value="L domain-like"/>
    <property type="match status" value="1"/>
</dbReference>
<name>A0ABQ1E274_9FIRM</name>
<evidence type="ECO:0000313" key="2">
    <source>
        <dbReference type="EMBL" id="GFO89071.1"/>
    </source>
</evidence>
<dbReference type="PANTHER" id="PTHR45661">
    <property type="entry name" value="SURFACE ANTIGEN"/>
    <property type="match status" value="1"/>
</dbReference>
<protein>
    <recommendedName>
        <fullName evidence="4">Leucine-rich repeat domain-containing protein</fullName>
    </recommendedName>
</protein>
<organism evidence="2 3">
    <name type="scientific">Butyricicoccus faecihominis</name>
    <dbReference type="NCBI Taxonomy" id="1712515"/>
    <lineage>
        <taxon>Bacteria</taxon>
        <taxon>Bacillati</taxon>
        <taxon>Bacillota</taxon>
        <taxon>Clostridia</taxon>
        <taxon>Eubacteriales</taxon>
        <taxon>Butyricicoccaceae</taxon>
        <taxon>Butyricicoccus</taxon>
    </lineage>
</organism>
<reference evidence="2 3" key="1">
    <citation type="submission" date="2020-06" db="EMBL/GenBank/DDBJ databases">
        <title>Characterization of fructooligosaccharide metabolism and fructooligosaccharide-degrading enzymes in human commensal butyrate producers.</title>
        <authorList>
            <person name="Tanno H."/>
            <person name="Fujii T."/>
            <person name="Hirano K."/>
            <person name="Maeno S."/>
            <person name="Tonozuka T."/>
            <person name="Sakamoto M."/>
            <person name="Ohkuma M."/>
            <person name="Tochio T."/>
            <person name="Endo A."/>
        </authorList>
    </citation>
    <scope>NUCLEOTIDE SEQUENCE [LARGE SCALE GENOMIC DNA]</scope>
    <source>
        <strain evidence="2 3">JCM 31056</strain>
    </source>
</reference>
<proteinExistence type="predicted"/>
<feature type="compositionally biased region" description="Low complexity" evidence="1">
    <location>
        <begin position="1534"/>
        <end position="1546"/>
    </location>
</feature>
<evidence type="ECO:0000313" key="3">
    <source>
        <dbReference type="Proteomes" id="UP000620147"/>
    </source>
</evidence>
<feature type="region of interest" description="Disordered" evidence="1">
    <location>
        <begin position="60"/>
        <end position="98"/>
    </location>
</feature>
<dbReference type="Pfam" id="PF13306">
    <property type="entry name" value="LRR_5"/>
    <property type="match status" value="4"/>
</dbReference>
<dbReference type="EMBL" id="BLYJ01000033">
    <property type="protein sequence ID" value="GFO89071.1"/>
    <property type="molecule type" value="Genomic_DNA"/>
</dbReference>
<dbReference type="InterPro" id="IPR032675">
    <property type="entry name" value="LRR_dom_sf"/>
</dbReference>
<feature type="region of interest" description="Disordered" evidence="1">
    <location>
        <begin position="1468"/>
        <end position="1576"/>
    </location>
</feature>
<feature type="compositionally biased region" description="Gly residues" evidence="1">
    <location>
        <begin position="205"/>
        <end position="218"/>
    </location>
</feature>
<feature type="region of interest" description="Disordered" evidence="1">
    <location>
        <begin position="148"/>
        <end position="259"/>
    </location>
</feature>